<dbReference type="Gene3D" id="3.40.50.1010">
    <property type="entry name" value="5'-nuclease"/>
    <property type="match status" value="1"/>
</dbReference>
<dbReference type="EMBL" id="CP036271">
    <property type="protein sequence ID" value="QDT53021.1"/>
    <property type="molecule type" value="Genomic_DNA"/>
</dbReference>
<dbReference type="Proteomes" id="UP000315700">
    <property type="component" value="Chromosome"/>
</dbReference>
<dbReference type="InterPro" id="IPR029060">
    <property type="entry name" value="PIN-like_dom_sf"/>
</dbReference>
<keyword evidence="3" id="KW-1185">Reference proteome</keyword>
<dbReference type="InterPro" id="IPR002716">
    <property type="entry name" value="PIN_dom"/>
</dbReference>
<gene>
    <name evidence="2" type="ORF">Pan44_10360</name>
</gene>
<name>A0A517SA68_9PLAN</name>
<dbReference type="CDD" id="cd18682">
    <property type="entry name" value="PIN_VapC-like"/>
    <property type="match status" value="1"/>
</dbReference>
<dbReference type="AlphaFoldDB" id="A0A517SA68"/>
<dbReference type="Pfam" id="PF01850">
    <property type="entry name" value="PIN"/>
    <property type="match status" value="1"/>
</dbReference>
<sequence>MANVVLDASALLAAFLDEPGSDLVKPVLYGATMSAVNYSEVFTKLIERGADIITAHQFLERQYLTVVPFDRTRATAAASLLPHTSPHGLSFADRACLATGVEFAAEILTAEQRMALTPVGANVTLIRSRQAAKDDAA</sequence>
<feature type="domain" description="PIN" evidence="1">
    <location>
        <begin position="4"/>
        <end position="115"/>
    </location>
</feature>
<accession>A0A517SA68</accession>
<protein>
    <submittedName>
        <fullName evidence="2">PIN domain protein</fullName>
    </submittedName>
</protein>
<dbReference type="InParanoid" id="A0A517SA68"/>
<reference evidence="2 3" key="1">
    <citation type="submission" date="2019-02" db="EMBL/GenBank/DDBJ databases">
        <title>Deep-cultivation of Planctomycetes and their phenomic and genomic characterization uncovers novel biology.</title>
        <authorList>
            <person name="Wiegand S."/>
            <person name="Jogler M."/>
            <person name="Boedeker C."/>
            <person name="Pinto D."/>
            <person name="Vollmers J."/>
            <person name="Rivas-Marin E."/>
            <person name="Kohn T."/>
            <person name="Peeters S.H."/>
            <person name="Heuer A."/>
            <person name="Rast P."/>
            <person name="Oberbeckmann S."/>
            <person name="Bunk B."/>
            <person name="Jeske O."/>
            <person name="Meyerdierks A."/>
            <person name="Storesund J.E."/>
            <person name="Kallscheuer N."/>
            <person name="Luecker S."/>
            <person name="Lage O.M."/>
            <person name="Pohl T."/>
            <person name="Merkel B.J."/>
            <person name="Hornburger P."/>
            <person name="Mueller R.-W."/>
            <person name="Bruemmer F."/>
            <person name="Labrenz M."/>
            <person name="Spormann A.M."/>
            <person name="Op den Camp H."/>
            <person name="Overmann J."/>
            <person name="Amann R."/>
            <person name="Jetten M.S.M."/>
            <person name="Mascher T."/>
            <person name="Medema M.H."/>
            <person name="Devos D.P."/>
            <person name="Kaster A.-K."/>
            <person name="Ovreas L."/>
            <person name="Rohde M."/>
            <person name="Galperin M.Y."/>
            <person name="Jogler C."/>
        </authorList>
    </citation>
    <scope>NUCLEOTIDE SEQUENCE [LARGE SCALE GENOMIC DNA]</scope>
    <source>
        <strain evidence="2 3">Pan44</strain>
    </source>
</reference>
<proteinExistence type="predicted"/>
<evidence type="ECO:0000259" key="1">
    <source>
        <dbReference type="Pfam" id="PF01850"/>
    </source>
</evidence>
<dbReference type="SUPFAM" id="SSF88723">
    <property type="entry name" value="PIN domain-like"/>
    <property type="match status" value="1"/>
</dbReference>
<organism evidence="2 3">
    <name type="scientific">Caulifigura coniformis</name>
    <dbReference type="NCBI Taxonomy" id="2527983"/>
    <lineage>
        <taxon>Bacteria</taxon>
        <taxon>Pseudomonadati</taxon>
        <taxon>Planctomycetota</taxon>
        <taxon>Planctomycetia</taxon>
        <taxon>Planctomycetales</taxon>
        <taxon>Planctomycetaceae</taxon>
        <taxon>Caulifigura</taxon>
    </lineage>
</organism>
<evidence type="ECO:0000313" key="3">
    <source>
        <dbReference type="Proteomes" id="UP000315700"/>
    </source>
</evidence>
<dbReference type="RefSeq" id="WP_197453862.1">
    <property type="nucleotide sequence ID" value="NZ_CP036271.1"/>
</dbReference>
<dbReference type="KEGG" id="ccos:Pan44_10360"/>
<evidence type="ECO:0000313" key="2">
    <source>
        <dbReference type="EMBL" id="QDT53021.1"/>
    </source>
</evidence>